<organism evidence="5 6">
    <name type="scientific">Heliobacterium mobile</name>
    <name type="common">Heliobacillus mobilis</name>
    <dbReference type="NCBI Taxonomy" id="28064"/>
    <lineage>
        <taxon>Bacteria</taxon>
        <taxon>Bacillati</taxon>
        <taxon>Bacillota</taxon>
        <taxon>Clostridia</taxon>
        <taxon>Eubacteriales</taxon>
        <taxon>Heliobacteriaceae</taxon>
        <taxon>Heliobacterium</taxon>
    </lineage>
</organism>
<comment type="caution">
    <text evidence="5">The sequence shown here is derived from an EMBL/GenBank/DDBJ whole genome shotgun (WGS) entry which is preliminary data.</text>
</comment>
<keyword evidence="3" id="KW-0732">Signal</keyword>
<dbReference type="Proteomes" id="UP000430670">
    <property type="component" value="Unassembled WGS sequence"/>
</dbReference>
<reference evidence="5 6" key="1">
    <citation type="submission" date="2019-11" db="EMBL/GenBank/DDBJ databases">
        <title>Whole-genome sequence of a the green, strictly anaerobic photosynthetic bacterium Heliobacillus mobilis DSM 6151.</title>
        <authorList>
            <person name="Kyndt J.A."/>
            <person name="Meyer T.E."/>
        </authorList>
    </citation>
    <scope>NUCLEOTIDE SEQUENCE [LARGE SCALE GENOMIC DNA]</scope>
    <source>
        <strain evidence="5 6">DSM 6151</strain>
    </source>
</reference>
<sequence>MPLRRRVTGRILAGLLTAILVMPSTNAFAESSPLTMEGGIANEYDYQEYVFLSGKPILMTGTFKVTVNGGQGGDATTKITYTLKDQTGKNKLDRNATYVEKSADREDKNQTVRTSQLDKLTETATIDGVKYTLDDARLSKSVLVDKHPVTNFYAGNWEGRKIYSVNKTEGRLVVDTSGRTVGYDHNWGRSETQTMTQTLQYTPENPKTVKALKTAWEGQLDYTTNLTTDREISYQSNEPSTISFSGGYLLNETGASTTMVNYNLPTVKTTTTDGTSTTTIKNAQRNQGNEQFSLQTNPKLTRMYVPNYDDIRGHWAESAIETLAGVKAWDSPSGYFGPAQPITRLDFARATVQALGIVSPSGPNGMIAYTAGYPNLPEPGKKAGTSPTPVTTPNRAGYNGATGTPRKANTTAPSLPFTDLSPNMSGFDQVKLAYAEKLMDGISYARFDPYGLLTREQAAALIVRGLGLDNLAPSGFVSLPFADDNDISPWARDSVYVARKLNILSGDNWGYFRPQESMTRAEAAALLMRAITFLQNDLKSEYRDYLMGLHS</sequence>
<keyword evidence="1" id="KW-0677">Repeat</keyword>
<evidence type="ECO:0000256" key="3">
    <source>
        <dbReference type="SAM" id="SignalP"/>
    </source>
</evidence>
<gene>
    <name evidence="5" type="ORF">GJ688_11480</name>
</gene>
<evidence type="ECO:0000259" key="4">
    <source>
        <dbReference type="PROSITE" id="PS51272"/>
    </source>
</evidence>
<keyword evidence="6" id="KW-1185">Reference proteome</keyword>
<evidence type="ECO:0000313" key="5">
    <source>
        <dbReference type="EMBL" id="MTV49598.1"/>
    </source>
</evidence>
<evidence type="ECO:0000313" key="6">
    <source>
        <dbReference type="Proteomes" id="UP000430670"/>
    </source>
</evidence>
<dbReference type="OrthoDB" id="2985276at2"/>
<dbReference type="Pfam" id="PF00395">
    <property type="entry name" value="SLH"/>
    <property type="match status" value="2"/>
</dbReference>
<name>A0A6I3SKV9_HELMO</name>
<feature type="domain" description="SLH" evidence="4">
    <location>
        <begin position="303"/>
        <end position="365"/>
    </location>
</feature>
<dbReference type="PROSITE" id="PS51272">
    <property type="entry name" value="SLH"/>
    <property type="match status" value="3"/>
</dbReference>
<feature type="domain" description="SLH" evidence="4">
    <location>
        <begin position="478"/>
        <end position="541"/>
    </location>
</feature>
<dbReference type="EMBL" id="WNKU01000012">
    <property type="protein sequence ID" value="MTV49598.1"/>
    <property type="molecule type" value="Genomic_DNA"/>
</dbReference>
<feature type="chain" id="PRO_5026220449" description="SLH domain-containing protein" evidence="3">
    <location>
        <begin position="30"/>
        <end position="551"/>
    </location>
</feature>
<feature type="region of interest" description="Disordered" evidence="2">
    <location>
        <begin position="379"/>
        <end position="414"/>
    </location>
</feature>
<feature type="compositionally biased region" description="Polar residues" evidence="2">
    <location>
        <begin position="385"/>
        <end position="394"/>
    </location>
</feature>
<feature type="domain" description="SLH" evidence="4">
    <location>
        <begin position="413"/>
        <end position="476"/>
    </location>
</feature>
<dbReference type="AlphaFoldDB" id="A0A6I3SKV9"/>
<evidence type="ECO:0000256" key="2">
    <source>
        <dbReference type="SAM" id="MobiDB-lite"/>
    </source>
</evidence>
<accession>A0A6I3SKV9</accession>
<proteinExistence type="predicted"/>
<protein>
    <recommendedName>
        <fullName evidence="4">SLH domain-containing protein</fullName>
    </recommendedName>
</protein>
<dbReference type="RefSeq" id="WP_155476695.1">
    <property type="nucleotide sequence ID" value="NZ_WNKU01000012.1"/>
</dbReference>
<evidence type="ECO:0000256" key="1">
    <source>
        <dbReference type="ARBA" id="ARBA00022737"/>
    </source>
</evidence>
<feature type="signal peptide" evidence="3">
    <location>
        <begin position="1"/>
        <end position="29"/>
    </location>
</feature>
<dbReference type="InterPro" id="IPR001119">
    <property type="entry name" value="SLH_dom"/>
</dbReference>